<proteinExistence type="inferred from homology"/>
<comment type="pathway">
    <text evidence="4 18">Cofactor biosynthesis; riboflavin biosynthesis; 5-amino-6-(D-ribitylamino)uracil from GTP: step 1/4.</text>
</comment>
<feature type="binding site" evidence="18">
    <location>
        <position position="353"/>
    </location>
    <ligand>
        <name>GTP</name>
        <dbReference type="ChEBI" id="CHEBI:37565"/>
    </ligand>
</feature>
<evidence type="ECO:0000256" key="9">
    <source>
        <dbReference type="ARBA" id="ARBA00022741"/>
    </source>
</evidence>
<feature type="binding site" evidence="18">
    <location>
        <position position="313"/>
    </location>
    <ligand>
        <name>GTP</name>
        <dbReference type="ChEBI" id="CHEBI:37565"/>
    </ligand>
</feature>
<evidence type="ECO:0000256" key="16">
    <source>
        <dbReference type="ARBA" id="ARBA00023268"/>
    </source>
</evidence>
<dbReference type="GO" id="GO:0000287">
    <property type="term" value="F:magnesium ion binding"/>
    <property type="evidence" value="ECO:0007669"/>
    <property type="project" value="UniProtKB-UniRule"/>
</dbReference>
<comment type="cofactor">
    <cofactor evidence="19">
        <name>Mg(2+)</name>
        <dbReference type="ChEBI" id="CHEBI:18420"/>
    </cofactor>
    <cofactor evidence="19">
        <name>Mn(2+)</name>
        <dbReference type="ChEBI" id="CHEBI:29035"/>
    </cofactor>
    <text evidence="19">Binds 2 divalent metal cations per subunit. Magnesium or manganese.</text>
</comment>
<evidence type="ECO:0000256" key="17">
    <source>
        <dbReference type="ARBA" id="ARBA00049295"/>
    </source>
</evidence>
<keyword evidence="14 19" id="KW-0464">Manganese</keyword>
<dbReference type="PANTHER" id="PTHR21327">
    <property type="entry name" value="GTP CYCLOHYDROLASE II-RELATED"/>
    <property type="match status" value="1"/>
</dbReference>
<feature type="binding site" evidence="18">
    <location>
        <position position="348"/>
    </location>
    <ligand>
        <name>GTP</name>
        <dbReference type="ChEBI" id="CHEBI:37565"/>
    </ligand>
</feature>
<dbReference type="GO" id="GO:0030145">
    <property type="term" value="F:manganese ion binding"/>
    <property type="evidence" value="ECO:0007669"/>
    <property type="project" value="UniProtKB-UniRule"/>
</dbReference>
<evidence type="ECO:0000256" key="19">
    <source>
        <dbReference type="HAMAP-Rule" id="MF_00180"/>
    </source>
</evidence>
<dbReference type="InterPro" id="IPR017945">
    <property type="entry name" value="DHBP_synth_RibB-like_a/b_dom"/>
</dbReference>
<dbReference type="InterPro" id="IPR032677">
    <property type="entry name" value="GTP_cyclohydro_II"/>
</dbReference>
<evidence type="ECO:0000256" key="3">
    <source>
        <dbReference type="ARBA" id="ARBA00002284"/>
    </source>
</evidence>
<dbReference type="FunFam" id="3.40.50.10990:FF:000002">
    <property type="entry name" value="GTP cyclohydrolase-2"/>
    <property type="match status" value="1"/>
</dbReference>
<evidence type="ECO:0000256" key="11">
    <source>
        <dbReference type="ARBA" id="ARBA00022833"/>
    </source>
</evidence>
<comment type="function">
    <text evidence="18">Catalyzes the conversion of GTP to 2,5-diamino-6-ribosylamino-4(3H)-pyrimidinone 5'-phosphate (DARP), formate and pyrophosphate.</text>
</comment>
<feature type="binding site" evidence="18">
    <location>
        <begin position="291"/>
        <end position="293"/>
    </location>
    <ligand>
        <name>GTP</name>
        <dbReference type="ChEBI" id="CHEBI:37565"/>
    </ligand>
</feature>
<dbReference type="NCBIfam" id="NF001591">
    <property type="entry name" value="PRK00393.1"/>
    <property type="match status" value="1"/>
</dbReference>
<dbReference type="FunFam" id="3.90.870.10:FF:000001">
    <property type="entry name" value="Riboflavin biosynthesis protein RibBA"/>
    <property type="match status" value="1"/>
</dbReference>
<dbReference type="PANTHER" id="PTHR21327:SF18">
    <property type="entry name" value="3,4-DIHYDROXY-2-BUTANONE 4-PHOSPHATE SYNTHASE"/>
    <property type="match status" value="1"/>
</dbReference>
<dbReference type="CDD" id="cd00641">
    <property type="entry name" value="GTP_cyclohydro2"/>
    <property type="match status" value="1"/>
</dbReference>
<evidence type="ECO:0000256" key="4">
    <source>
        <dbReference type="ARBA" id="ARBA00004853"/>
    </source>
</evidence>
<dbReference type="HAMAP" id="MF_00179">
    <property type="entry name" value="RibA"/>
    <property type="match status" value="1"/>
</dbReference>
<feature type="binding site" evidence="19">
    <location>
        <begin position="141"/>
        <end position="145"/>
    </location>
    <ligand>
        <name>D-ribulose 5-phosphate</name>
        <dbReference type="ChEBI" id="CHEBI:58121"/>
    </ligand>
</feature>
<dbReference type="EC" id="4.1.99.12" evidence="19"/>
<dbReference type="NCBIfam" id="TIGR00505">
    <property type="entry name" value="ribA"/>
    <property type="match status" value="1"/>
</dbReference>
<feature type="binding site" evidence="18">
    <location>
        <begin position="249"/>
        <end position="253"/>
    </location>
    <ligand>
        <name>GTP</name>
        <dbReference type="ChEBI" id="CHEBI:37565"/>
    </ligand>
</feature>
<evidence type="ECO:0000313" key="22">
    <source>
        <dbReference type="Proteomes" id="UP000242700"/>
    </source>
</evidence>
<protein>
    <recommendedName>
        <fullName evidence="18 19">Multifunctional fusion protein</fullName>
    </recommendedName>
    <domain>
        <recommendedName>
            <fullName evidence="18">GTP cyclohydrolase-2</fullName>
            <ecNumber evidence="18">3.5.4.25</ecNumber>
        </recommendedName>
        <alternativeName>
            <fullName evidence="18">GTP cyclohydrolase II</fullName>
        </alternativeName>
    </domain>
    <domain>
        <recommendedName>
            <fullName evidence="19">3,4-dihydroxy-2-butanone 4-phosphate synthase</fullName>
            <shortName evidence="19">DHBP synthase</shortName>
            <ecNumber evidence="19">4.1.99.12</ecNumber>
        </recommendedName>
    </domain>
</protein>
<dbReference type="GO" id="GO:0005525">
    <property type="term" value="F:GTP binding"/>
    <property type="evidence" value="ECO:0007669"/>
    <property type="project" value="UniProtKB-KW"/>
</dbReference>
<keyword evidence="15 19" id="KW-0456">Lyase</keyword>
<feature type="binding site" evidence="18">
    <location>
        <position position="270"/>
    </location>
    <ligand>
        <name>GTP</name>
        <dbReference type="ChEBI" id="CHEBI:37565"/>
    </ligand>
</feature>
<sequence>MNFMFDSIDSALEDLKQGKLIIAVDDEDRENEGDLVGITEFIDAAAINFMAKYARGLICTPVSSEIAVKAGLQPMTEHNSDGYQTAFTTSIDHVNSTTGISAFERFNTTRALIDENVSPETFNRPGHVFPLIAKDGGVRERNGHTEAAVDLARLAGAKPAGVICEIMNDDGTMARLDDLMIYKEKHNLKIITIEMLQKYIENIQTVALASQVKLPTKFGRFKMYDFVDRSGKEHLALVHGELKPHMNVRIHSECLTGDVFKSARCDCGDQLDKAMQIMSEEDGIILYMRQEGRGIGLTNKLKAYELIEQGYDTVSANEHLGFDADLRTYEEAAAMLKHLNVEEVTLLSNNPRKIKGLADEGIIVHSREHITAANIYNQDYLKTKKEKLGHLL</sequence>
<evidence type="ECO:0000256" key="2">
    <source>
        <dbReference type="ARBA" id="ARBA00001936"/>
    </source>
</evidence>
<comment type="cofactor">
    <cofactor evidence="18">
        <name>Zn(2+)</name>
        <dbReference type="ChEBI" id="CHEBI:29105"/>
    </cofactor>
    <text evidence="18">Binds 1 zinc ion per subunit.</text>
</comment>
<dbReference type="GO" id="GO:0009231">
    <property type="term" value="P:riboflavin biosynthetic process"/>
    <property type="evidence" value="ECO:0007669"/>
    <property type="project" value="UniProtKB-UniRule"/>
</dbReference>
<dbReference type="Proteomes" id="UP000242700">
    <property type="component" value="Unassembled WGS sequence"/>
</dbReference>
<keyword evidence="10 18" id="KW-0378">Hydrolase</keyword>
<dbReference type="EMBL" id="FNFI01000003">
    <property type="protein sequence ID" value="SDJ91574.1"/>
    <property type="molecule type" value="Genomic_DNA"/>
</dbReference>
<evidence type="ECO:0000256" key="8">
    <source>
        <dbReference type="ARBA" id="ARBA00022723"/>
    </source>
</evidence>
<evidence type="ECO:0000256" key="18">
    <source>
        <dbReference type="HAMAP-Rule" id="MF_00179"/>
    </source>
</evidence>
<evidence type="ECO:0000259" key="20">
    <source>
        <dbReference type="Pfam" id="PF00925"/>
    </source>
</evidence>
<feature type="binding site" evidence="19">
    <location>
        <position position="144"/>
    </location>
    <ligand>
        <name>Mg(2+)</name>
        <dbReference type="ChEBI" id="CHEBI:18420"/>
        <label>2</label>
    </ligand>
</feature>
<comment type="similarity">
    <text evidence="19">Belongs to the DHBP synthase family.</text>
</comment>
<dbReference type="SUPFAM" id="SSF142695">
    <property type="entry name" value="RibA-like"/>
    <property type="match status" value="1"/>
</dbReference>
<evidence type="ECO:0000256" key="13">
    <source>
        <dbReference type="ARBA" id="ARBA00023134"/>
    </source>
</evidence>
<comment type="pathway">
    <text evidence="5 19">Cofactor biosynthesis; riboflavin biosynthesis; 2-hydroxy-3-oxobutyl phosphate from D-ribulose 5-phosphate: step 1/1.</text>
</comment>
<evidence type="ECO:0000256" key="6">
    <source>
        <dbReference type="ARBA" id="ARBA00005520"/>
    </source>
</evidence>
<comment type="cofactor">
    <cofactor evidence="2">
        <name>Mn(2+)</name>
        <dbReference type="ChEBI" id="CHEBI:29035"/>
    </cofactor>
</comment>
<dbReference type="GO" id="GO:0005829">
    <property type="term" value="C:cytosol"/>
    <property type="evidence" value="ECO:0007669"/>
    <property type="project" value="TreeGrafter"/>
</dbReference>
<keyword evidence="13 18" id="KW-0342">GTP-binding</keyword>
<dbReference type="InterPro" id="IPR000422">
    <property type="entry name" value="DHBP_synthase_RibB"/>
</dbReference>
<keyword evidence="11 18" id="KW-0862">Zinc</keyword>
<feature type="binding site" evidence="18">
    <location>
        <position position="265"/>
    </location>
    <ligand>
        <name>Zn(2+)</name>
        <dbReference type="ChEBI" id="CHEBI:29105"/>
        <note>catalytic</note>
    </ligand>
</feature>
<accession>A0A1G8XN34</accession>
<feature type="binding site" evidence="19">
    <location>
        <position position="30"/>
    </location>
    <ligand>
        <name>Mg(2+)</name>
        <dbReference type="ChEBI" id="CHEBI:18420"/>
        <label>1</label>
    </ligand>
</feature>
<feature type="active site" description="Proton acceptor" evidence="18">
    <location>
        <position position="325"/>
    </location>
</feature>
<feature type="domain" description="GTP cyclohydrolase II" evidence="20">
    <location>
        <begin position="211"/>
        <end position="367"/>
    </location>
</feature>
<evidence type="ECO:0000256" key="1">
    <source>
        <dbReference type="ARBA" id="ARBA00000141"/>
    </source>
</evidence>
<feature type="binding site" evidence="18">
    <location>
        <position position="254"/>
    </location>
    <ligand>
        <name>Zn(2+)</name>
        <dbReference type="ChEBI" id="CHEBI:29105"/>
        <note>catalytic</note>
    </ligand>
</feature>
<feature type="binding site" evidence="19">
    <location>
        <position position="34"/>
    </location>
    <ligand>
        <name>D-ribulose 5-phosphate</name>
        <dbReference type="ChEBI" id="CHEBI:58121"/>
    </ligand>
</feature>
<evidence type="ECO:0000256" key="12">
    <source>
        <dbReference type="ARBA" id="ARBA00022842"/>
    </source>
</evidence>
<keyword evidence="12 19" id="KW-0460">Magnesium</keyword>
<evidence type="ECO:0000256" key="14">
    <source>
        <dbReference type="ARBA" id="ARBA00023211"/>
    </source>
</evidence>
<keyword evidence="8 19" id="KW-0479">Metal-binding</keyword>
<evidence type="ECO:0000313" key="21">
    <source>
        <dbReference type="EMBL" id="SDJ91574.1"/>
    </source>
</evidence>
<comment type="similarity">
    <text evidence="18">Belongs to the GTP cyclohydrolase II family.</text>
</comment>
<keyword evidence="7 19" id="KW-0686">Riboflavin biosynthesis</keyword>
<comment type="catalytic activity">
    <reaction evidence="17 18">
        <text>GTP + 4 H2O = 2,5-diamino-6-hydroxy-4-(5-phosphoribosylamino)-pyrimidine + formate + 2 phosphate + 3 H(+)</text>
        <dbReference type="Rhea" id="RHEA:23704"/>
        <dbReference type="ChEBI" id="CHEBI:15377"/>
        <dbReference type="ChEBI" id="CHEBI:15378"/>
        <dbReference type="ChEBI" id="CHEBI:15740"/>
        <dbReference type="ChEBI" id="CHEBI:37565"/>
        <dbReference type="ChEBI" id="CHEBI:43474"/>
        <dbReference type="ChEBI" id="CHEBI:58614"/>
        <dbReference type="EC" id="3.5.4.25"/>
    </reaction>
</comment>
<feature type="site" description="Essential for catalytic activity" evidence="19">
    <location>
        <position position="165"/>
    </location>
</feature>
<reference evidence="22" key="1">
    <citation type="submission" date="2016-10" db="EMBL/GenBank/DDBJ databases">
        <authorList>
            <person name="Varghese N."/>
            <person name="Submissions S."/>
        </authorList>
    </citation>
    <scope>NUCLEOTIDE SEQUENCE [LARGE SCALE GENOMIC DNA]</scope>
    <source>
        <strain evidence="22">CGMCC 1.8911</strain>
    </source>
</reference>
<dbReference type="Gene3D" id="3.90.870.10">
    <property type="entry name" value="DHBP synthase"/>
    <property type="match status" value="1"/>
</dbReference>
<feature type="binding site" evidence="18">
    <location>
        <position position="267"/>
    </location>
    <ligand>
        <name>Zn(2+)</name>
        <dbReference type="ChEBI" id="CHEBI:29105"/>
        <note>catalytic</note>
    </ligand>
</feature>
<dbReference type="UniPathway" id="UPA00275">
    <property type="reaction ID" value="UER00399"/>
</dbReference>
<dbReference type="Gene3D" id="3.40.50.10990">
    <property type="entry name" value="GTP cyclohydrolase II"/>
    <property type="match status" value="1"/>
</dbReference>
<dbReference type="STRING" id="586411.SAMN05216187_103210"/>
<gene>
    <name evidence="19" type="primary">ribB</name>
    <name evidence="18" type="synonym">ribA</name>
    <name evidence="21" type="ORF">SAMN05216187_103210</name>
</gene>
<evidence type="ECO:0000256" key="5">
    <source>
        <dbReference type="ARBA" id="ARBA00004904"/>
    </source>
</evidence>
<comment type="subunit">
    <text evidence="19">Homodimer.</text>
</comment>
<dbReference type="PIRSF" id="PIRSF001259">
    <property type="entry name" value="RibA"/>
    <property type="match status" value="1"/>
</dbReference>
<comment type="similarity">
    <text evidence="6">In the N-terminal section; belongs to the DHBP synthase family.</text>
</comment>
<dbReference type="NCBIfam" id="TIGR00506">
    <property type="entry name" value="ribB"/>
    <property type="match status" value="1"/>
</dbReference>
<feature type="active site" description="Nucleophile" evidence="18">
    <location>
        <position position="327"/>
    </location>
</feature>
<feature type="binding site" evidence="19">
    <location>
        <begin position="29"/>
        <end position="30"/>
    </location>
    <ligand>
        <name>D-ribulose 5-phosphate</name>
        <dbReference type="ChEBI" id="CHEBI:58121"/>
    </ligand>
</feature>
<dbReference type="GO" id="GO:0008686">
    <property type="term" value="F:3,4-dihydroxy-2-butanone-4-phosphate synthase activity"/>
    <property type="evidence" value="ECO:0007669"/>
    <property type="project" value="UniProtKB-UniRule"/>
</dbReference>
<dbReference type="HAMAP" id="MF_00180">
    <property type="entry name" value="RibB"/>
    <property type="match status" value="1"/>
</dbReference>
<evidence type="ECO:0000256" key="10">
    <source>
        <dbReference type="ARBA" id="ARBA00022801"/>
    </source>
</evidence>
<dbReference type="GO" id="GO:0003935">
    <property type="term" value="F:GTP cyclohydrolase II activity"/>
    <property type="evidence" value="ECO:0007669"/>
    <property type="project" value="UniProtKB-UniRule"/>
</dbReference>
<dbReference type="InterPro" id="IPR000926">
    <property type="entry name" value="RibA"/>
</dbReference>
<dbReference type="EC" id="3.5.4.25" evidence="18"/>
<dbReference type="AlphaFoldDB" id="A0A1G8XN34"/>
<dbReference type="Pfam" id="PF00926">
    <property type="entry name" value="DHBP_synthase"/>
    <property type="match status" value="1"/>
</dbReference>
<comment type="function">
    <text evidence="3 19">Catalyzes the conversion of D-ribulose 5-phosphate to formate and 3,4-dihydroxy-2-butanone 4-phosphate.</text>
</comment>
<evidence type="ECO:0000256" key="7">
    <source>
        <dbReference type="ARBA" id="ARBA00022619"/>
    </source>
</evidence>
<dbReference type="SUPFAM" id="SSF55821">
    <property type="entry name" value="YrdC/RibB"/>
    <property type="match status" value="1"/>
</dbReference>
<organism evidence="21 22">
    <name type="scientific">Jeotgalicoccus aerolatus</name>
    <dbReference type="NCBI Taxonomy" id="709510"/>
    <lineage>
        <taxon>Bacteria</taxon>
        <taxon>Bacillati</taxon>
        <taxon>Bacillota</taxon>
        <taxon>Bacilli</taxon>
        <taxon>Bacillales</taxon>
        <taxon>Staphylococcaceae</taxon>
        <taxon>Jeotgalicoccus</taxon>
    </lineage>
</organism>
<keyword evidence="16" id="KW-0511">Multifunctional enzyme</keyword>
<name>A0A1G8XN34_9STAP</name>
<feature type="site" description="Essential for catalytic activity" evidence="19">
    <location>
        <position position="127"/>
    </location>
</feature>
<dbReference type="Pfam" id="PF00925">
    <property type="entry name" value="GTP_cyclohydro2"/>
    <property type="match status" value="1"/>
</dbReference>
<evidence type="ECO:0000256" key="15">
    <source>
        <dbReference type="ARBA" id="ARBA00023239"/>
    </source>
</evidence>
<feature type="binding site" evidence="19">
    <location>
        <position position="30"/>
    </location>
    <ligand>
        <name>Mg(2+)</name>
        <dbReference type="ChEBI" id="CHEBI:18420"/>
        <label>2</label>
    </ligand>
</feature>
<comment type="catalytic activity">
    <reaction evidence="1 19">
        <text>D-ribulose 5-phosphate = (2S)-2-hydroxy-3-oxobutyl phosphate + formate + H(+)</text>
        <dbReference type="Rhea" id="RHEA:18457"/>
        <dbReference type="ChEBI" id="CHEBI:15378"/>
        <dbReference type="ChEBI" id="CHEBI:15740"/>
        <dbReference type="ChEBI" id="CHEBI:58121"/>
        <dbReference type="ChEBI" id="CHEBI:58830"/>
        <dbReference type="EC" id="4.1.99.12"/>
    </reaction>
</comment>
<dbReference type="GO" id="GO:0008270">
    <property type="term" value="F:zinc ion binding"/>
    <property type="evidence" value="ECO:0007669"/>
    <property type="project" value="UniProtKB-UniRule"/>
</dbReference>
<keyword evidence="9 18" id="KW-0547">Nucleotide-binding</keyword>
<dbReference type="InterPro" id="IPR036144">
    <property type="entry name" value="RibA-like_sf"/>
</dbReference>